<reference evidence="2" key="1">
    <citation type="journal article" date="2005" name="Environ. Microbiol.">
        <title>Genetic and functional properties of uncultivated thermophilic crenarchaeotes from a subsurface gold mine as revealed by analysis of genome fragments.</title>
        <authorList>
            <person name="Nunoura T."/>
            <person name="Hirayama H."/>
            <person name="Takami H."/>
            <person name="Oida H."/>
            <person name="Nishi S."/>
            <person name="Shimamura S."/>
            <person name="Suzuki Y."/>
            <person name="Inagaki F."/>
            <person name="Takai K."/>
            <person name="Nealson K.H."/>
            <person name="Horikoshi K."/>
        </authorList>
    </citation>
    <scope>NUCLEOTIDE SEQUENCE</scope>
</reference>
<dbReference type="AlphaFoldDB" id="H5SRN3"/>
<gene>
    <name evidence="2" type="ORF">HGMM_OP2C298</name>
</gene>
<feature type="signal peptide" evidence="1">
    <location>
        <begin position="1"/>
        <end position="24"/>
    </location>
</feature>
<evidence type="ECO:0000256" key="1">
    <source>
        <dbReference type="SAM" id="SignalP"/>
    </source>
</evidence>
<reference evidence="2" key="2">
    <citation type="journal article" date="2012" name="PLoS ONE">
        <title>A Deeply Branching Thermophilic Bacterium with an Ancient Acetyl-CoA Pathway Dominates a Subsurface Ecosystem.</title>
        <authorList>
            <person name="Takami H."/>
            <person name="Noguchi H."/>
            <person name="Takaki Y."/>
            <person name="Uchiyama I."/>
            <person name="Toyoda A."/>
            <person name="Nishi S."/>
            <person name="Chee G.-J."/>
            <person name="Arai W."/>
            <person name="Nunoura T."/>
            <person name="Itoh T."/>
            <person name="Hattori M."/>
            <person name="Takai K."/>
        </authorList>
    </citation>
    <scope>NUCLEOTIDE SEQUENCE</scope>
</reference>
<dbReference type="EMBL" id="AP011801">
    <property type="protein sequence ID" value="BAL58750.1"/>
    <property type="molecule type" value="Genomic_DNA"/>
</dbReference>
<protein>
    <submittedName>
        <fullName evidence="2">Uncharacterized protein</fullName>
    </submittedName>
</protein>
<name>H5SRN3_ACEAU</name>
<organism evidence="2">
    <name type="scientific">Acetithermum autotrophicum</name>
    <dbReference type="NCBI Taxonomy" id="1446466"/>
    <lineage>
        <taxon>Bacteria</taxon>
        <taxon>Candidatus Bipolaricaulota</taxon>
        <taxon>Candidatus Acetithermum</taxon>
    </lineage>
</organism>
<proteinExistence type="predicted"/>
<sequence length="121" mass="14367">MRKLVFVAFLVIGVLVLGASEVQAQACYDRGPTSGTMWRWYNLTPGYWYTVTVTNLSSTGYVYLEVWDYCWRDIFGTWWCSGLVRKEGPWTGWAWISFQARDSEYFVWVVAPRNWYRICFR</sequence>
<keyword evidence="1" id="KW-0732">Signal</keyword>
<evidence type="ECO:0000313" key="2">
    <source>
        <dbReference type="EMBL" id="BAL58750.1"/>
    </source>
</evidence>
<feature type="chain" id="PRO_5003597718" evidence="1">
    <location>
        <begin position="25"/>
        <end position="121"/>
    </location>
</feature>
<accession>H5SRN3</accession>